<dbReference type="Gene3D" id="3.30.450.40">
    <property type="match status" value="1"/>
</dbReference>
<evidence type="ECO:0000256" key="2">
    <source>
        <dbReference type="ARBA" id="ARBA00012438"/>
    </source>
</evidence>
<evidence type="ECO:0000256" key="6">
    <source>
        <dbReference type="PROSITE-ProRule" id="PRU00169"/>
    </source>
</evidence>
<dbReference type="InterPro" id="IPR036097">
    <property type="entry name" value="HisK_dim/P_sf"/>
</dbReference>
<name>A0A6H0KHW7_9BACE</name>
<organism evidence="10 11">
    <name type="scientific">Bacteroides faecium</name>
    <dbReference type="NCBI Taxonomy" id="2715212"/>
    <lineage>
        <taxon>Bacteria</taxon>
        <taxon>Pseudomonadati</taxon>
        <taxon>Bacteroidota</taxon>
        <taxon>Bacteroidia</taxon>
        <taxon>Bacteroidales</taxon>
        <taxon>Bacteroidaceae</taxon>
        <taxon>Bacteroides</taxon>
    </lineage>
</organism>
<dbReference type="Gene3D" id="3.40.50.2300">
    <property type="match status" value="1"/>
</dbReference>
<feature type="coiled-coil region" evidence="7">
    <location>
        <begin position="19"/>
        <end position="46"/>
    </location>
</feature>
<dbReference type="AlphaFoldDB" id="A0A6H0KHW7"/>
<dbReference type="PANTHER" id="PTHR43047">
    <property type="entry name" value="TWO-COMPONENT HISTIDINE PROTEIN KINASE"/>
    <property type="match status" value="1"/>
</dbReference>
<dbReference type="InterPro" id="IPR003661">
    <property type="entry name" value="HisK_dim/P_dom"/>
</dbReference>
<dbReference type="CDD" id="cd17546">
    <property type="entry name" value="REC_hyHK_CKI1_RcsC-like"/>
    <property type="match status" value="1"/>
</dbReference>
<feature type="modified residue" description="4-aspartylphosphate" evidence="6">
    <location>
        <position position="644"/>
    </location>
</feature>
<dbReference type="SUPFAM" id="SSF47384">
    <property type="entry name" value="Homodimeric domain of signal transducing histidine kinase"/>
    <property type="match status" value="1"/>
</dbReference>
<proteinExistence type="predicted"/>
<evidence type="ECO:0000313" key="11">
    <source>
        <dbReference type="Proteomes" id="UP000501780"/>
    </source>
</evidence>
<dbReference type="FunFam" id="3.30.565.10:FF:000006">
    <property type="entry name" value="Sensor histidine kinase WalK"/>
    <property type="match status" value="1"/>
</dbReference>
<dbReference type="PROSITE" id="PS50110">
    <property type="entry name" value="RESPONSE_REGULATORY"/>
    <property type="match status" value="1"/>
</dbReference>
<dbReference type="InterPro" id="IPR011006">
    <property type="entry name" value="CheY-like_superfamily"/>
</dbReference>
<dbReference type="InterPro" id="IPR004358">
    <property type="entry name" value="Sig_transdc_His_kin-like_C"/>
</dbReference>
<comment type="catalytic activity">
    <reaction evidence="1">
        <text>ATP + protein L-histidine = ADP + protein N-phospho-L-histidine.</text>
        <dbReference type="EC" id="2.7.13.3"/>
    </reaction>
</comment>
<dbReference type="KEGG" id="bfc:BacF7301_00760"/>
<dbReference type="SMART" id="SM00387">
    <property type="entry name" value="HATPase_c"/>
    <property type="match status" value="1"/>
</dbReference>
<feature type="domain" description="Response regulatory" evidence="9">
    <location>
        <begin position="596"/>
        <end position="709"/>
    </location>
</feature>
<keyword evidence="11" id="KW-1185">Reference proteome</keyword>
<dbReference type="InterPro" id="IPR036890">
    <property type="entry name" value="HATPase_C_sf"/>
</dbReference>
<feature type="domain" description="Histidine kinase" evidence="8">
    <location>
        <begin position="356"/>
        <end position="568"/>
    </location>
</feature>
<dbReference type="Pfam" id="PF00072">
    <property type="entry name" value="Response_reg"/>
    <property type="match status" value="1"/>
</dbReference>
<dbReference type="InterPro" id="IPR029016">
    <property type="entry name" value="GAF-like_dom_sf"/>
</dbReference>
<dbReference type="PANTHER" id="PTHR43047:SF64">
    <property type="entry name" value="HISTIDINE KINASE CONTAINING CHEY-HOMOLOGOUS RECEIVER DOMAIN AND PAS DOMAIN-RELATED"/>
    <property type="match status" value="1"/>
</dbReference>
<dbReference type="SMART" id="SM00388">
    <property type="entry name" value="HisKA"/>
    <property type="match status" value="1"/>
</dbReference>
<evidence type="ECO:0000256" key="7">
    <source>
        <dbReference type="SAM" id="Coils"/>
    </source>
</evidence>
<keyword evidence="7" id="KW-0175">Coiled coil</keyword>
<keyword evidence="4" id="KW-0808">Transferase</keyword>
<dbReference type="PROSITE" id="PS50109">
    <property type="entry name" value="HIS_KIN"/>
    <property type="match status" value="1"/>
</dbReference>
<dbReference type="InterPro" id="IPR003594">
    <property type="entry name" value="HATPase_dom"/>
</dbReference>
<evidence type="ECO:0000259" key="8">
    <source>
        <dbReference type="PROSITE" id="PS50109"/>
    </source>
</evidence>
<dbReference type="Gene3D" id="1.10.287.130">
    <property type="match status" value="1"/>
</dbReference>
<dbReference type="CDD" id="cd16922">
    <property type="entry name" value="HATPase_EvgS-ArcB-TorS-like"/>
    <property type="match status" value="1"/>
</dbReference>
<keyword evidence="3 6" id="KW-0597">Phosphoprotein</keyword>
<dbReference type="SUPFAM" id="SSF55874">
    <property type="entry name" value="ATPase domain of HSP90 chaperone/DNA topoisomerase II/histidine kinase"/>
    <property type="match status" value="1"/>
</dbReference>
<dbReference type="GO" id="GO:0000155">
    <property type="term" value="F:phosphorelay sensor kinase activity"/>
    <property type="evidence" value="ECO:0007669"/>
    <property type="project" value="InterPro"/>
</dbReference>
<dbReference type="Pfam" id="PF02518">
    <property type="entry name" value="HATPase_c"/>
    <property type="match status" value="1"/>
</dbReference>
<dbReference type="EMBL" id="CP050831">
    <property type="protein sequence ID" value="QIU92773.1"/>
    <property type="molecule type" value="Genomic_DNA"/>
</dbReference>
<protein>
    <recommendedName>
        <fullName evidence="2">histidine kinase</fullName>
        <ecNumber evidence="2">2.7.13.3</ecNumber>
    </recommendedName>
</protein>
<dbReference type="RefSeq" id="WP_167959531.1">
    <property type="nucleotide sequence ID" value="NZ_CP050831.1"/>
</dbReference>
<dbReference type="SUPFAM" id="SSF55785">
    <property type="entry name" value="PYP-like sensor domain (PAS domain)"/>
    <property type="match status" value="1"/>
</dbReference>
<dbReference type="InterPro" id="IPR035965">
    <property type="entry name" value="PAS-like_dom_sf"/>
</dbReference>
<dbReference type="Pfam" id="PF01590">
    <property type="entry name" value="GAF"/>
    <property type="match status" value="1"/>
</dbReference>
<evidence type="ECO:0000313" key="10">
    <source>
        <dbReference type="EMBL" id="QIU92773.1"/>
    </source>
</evidence>
<reference evidence="10 11" key="1">
    <citation type="submission" date="2020-03" db="EMBL/GenBank/DDBJ databases">
        <title>Genomic analysis of Bacteroides faecium CBA7301.</title>
        <authorList>
            <person name="Kim J."/>
            <person name="Roh S.W."/>
        </authorList>
    </citation>
    <scope>NUCLEOTIDE SEQUENCE [LARGE SCALE GENOMIC DNA]</scope>
    <source>
        <strain evidence="10 11">CBA7301</strain>
    </source>
</reference>
<dbReference type="EC" id="2.7.13.3" evidence="2"/>
<evidence type="ECO:0000256" key="5">
    <source>
        <dbReference type="ARBA" id="ARBA00022777"/>
    </source>
</evidence>
<dbReference type="PRINTS" id="PR00344">
    <property type="entry name" value="BCTRLSENSOR"/>
</dbReference>
<dbReference type="SMART" id="SM00065">
    <property type="entry name" value="GAF"/>
    <property type="match status" value="1"/>
</dbReference>
<evidence type="ECO:0000256" key="1">
    <source>
        <dbReference type="ARBA" id="ARBA00000085"/>
    </source>
</evidence>
<dbReference type="CDD" id="cd00082">
    <property type="entry name" value="HisKA"/>
    <property type="match status" value="1"/>
</dbReference>
<accession>A0A6H0KHW7</accession>
<gene>
    <name evidence="10" type="ORF">BacF7301_00760</name>
</gene>
<dbReference type="SMART" id="SM00448">
    <property type="entry name" value="REC"/>
    <property type="match status" value="1"/>
</dbReference>
<evidence type="ECO:0000256" key="3">
    <source>
        <dbReference type="ARBA" id="ARBA00022553"/>
    </source>
</evidence>
<evidence type="ECO:0000256" key="4">
    <source>
        <dbReference type="ARBA" id="ARBA00022679"/>
    </source>
</evidence>
<dbReference type="Gene3D" id="3.30.565.10">
    <property type="entry name" value="Histidine kinase-like ATPase, C-terminal domain"/>
    <property type="match status" value="1"/>
</dbReference>
<evidence type="ECO:0000259" key="9">
    <source>
        <dbReference type="PROSITE" id="PS50110"/>
    </source>
</evidence>
<dbReference type="InterPro" id="IPR005467">
    <property type="entry name" value="His_kinase_dom"/>
</dbReference>
<keyword evidence="5" id="KW-0418">Kinase</keyword>
<dbReference type="InterPro" id="IPR003018">
    <property type="entry name" value="GAF"/>
</dbReference>
<dbReference type="SUPFAM" id="SSF52172">
    <property type="entry name" value="CheY-like"/>
    <property type="match status" value="1"/>
</dbReference>
<dbReference type="SUPFAM" id="SSF55781">
    <property type="entry name" value="GAF domain-like"/>
    <property type="match status" value="1"/>
</dbReference>
<sequence length="711" mass="80670">MKTTDSEQKGTDMELEQYRTRLEQMVEEKSKDLIAIQENLEATNRRQALFIKVLQILQLEPDIPTAMNMALAEIGRYTGVDRLATWENHLDGVTYGCTYEWCNEGIEPAIDYLRSMTIEAGKPWFDMFEDNNIICTSDIYSLDPFISQMLEVQGVKAIAVFPLSQLGIHFGFLSFNFCWNKQWDEKDVELMSQISQIVSTATKRWQVEVSLQQSQRTMQKVLDNINANVFVCDYDTMEVLFANKPFREEAGQVPERAKCWKMLNAGLEGACVHCPKPQLLDADRKLTGVHFWEDYNPVTERWYTIQSMAIKWLDGRWAIMELATDITTRKHVELELIQSKEKAEEADRLKSAFLANMSHEIRTPLNAIVGFSSLLAETDEAELRQSYMSLVQENNELLLNLISDILDISKIEAGTIELTISSVDLHQLCKEVIATFLHKKHDEAVELRFDESSPQIVMDADKNRIVQVLSNFMTNALKFTTKGSITLSYTLEDNGQLRFCVTDTGKGIPAEQRDEIFNRFVKLDSFAQGAGLGLSICQSLVERMGGRIGVESREGKGSCFWFTHPYLSDTQSSLEIVAENEQLPIPKTTPRNYKPLILVAEDIDSNYLLIEALLRKDYRLLRAHDGSEAIELFNAQTPDLILMDMKMPGMGGIETTSLLRKTGTQVPIVALTAFAYANDKSLAFNAGCNDFLTKPVSPPELRRIVSKWTAK</sequence>
<dbReference type="InterPro" id="IPR001789">
    <property type="entry name" value="Sig_transdc_resp-reg_receiver"/>
</dbReference>
<dbReference type="Proteomes" id="UP000501780">
    <property type="component" value="Chromosome"/>
</dbReference>
<dbReference type="Pfam" id="PF00512">
    <property type="entry name" value="HisKA"/>
    <property type="match status" value="1"/>
</dbReference>